<keyword evidence="1" id="KW-0813">Transport</keyword>
<dbReference type="Proteomes" id="UP001152876">
    <property type="component" value="Unassembled WGS sequence"/>
</dbReference>
<dbReference type="PANTHER" id="PTHR35008">
    <property type="entry name" value="BLL4482 PROTEIN-RELATED"/>
    <property type="match status" value="1"/>
</dbReference>
<dbReference type="GO" id="GO:0009055">
    <property type="term" value="F:electron transfer activity"/>
    <property type="evidence" value="ECO:0007669"/>
    <property type="project" value="InterPro"/>
</dbReference>
<reference evidence="8" key="1">
    <citation type="submission" date="2013-01" db="EMBL/GenBank/DDBJ databases">
        <title>Genome draft of Hydrogenophaga taeniospiralis 2K1.</title>
        <authorList>
            <person name="Gomila M."/>
            <person name="Lalucat J."/>
        </authorList>
    </citation>
    <scope>NUCLEOTIDE SEQUENCE</scope>
    <source>
        <strain evidence="8">CCUG 15921</strain>
    </source>
</reference>
<evidence type="ECO:0000256" key="5">
    <source>
        <dbReference type="ARBA" id="ARBA00023004"/>
    </source>
</evidence>
<keyword evidence="3 6" id="KW-0479">Metal-binding</keyword>
<dbReference type="PROSITE" id="PS51007">
    <property type="entry name" value="CYTC"/>
    <property type="match status" value="1"/>
</dbReference>
<dbReference type="InterPro" id="IPR036909">
    <property type="entry name" value="Cyt_c-like_dom_sf"/>
</dbReference>
<dbReference type="AlphaFoldDB" id="A0A9X4SAI0"/>
<gene>
    <name evidence="8" type="ORF">H010_22241</name>
</gene>
<keyword evidence="4" id="KW-0249">Electron transport</keyword>
<dbReference type="Gene3D" id="1.10.760.10">
    <property type="entry name" value="Cytochrome c-like domain"/>
    <property type="match status" value="1"/>
</dbReference>
<dbReference type="PRINTS" id="PR00605">
    <property type="entry name" value="CYTCHROMECIC"/>
</dbReference>
<dbReference type="InterPro" id="IPR008168">
    <property type="entry name" value="Cyt_C_IC"/>
</dbReference>
<keyword evidence="2 6" id="KW-0349">Heme</keyword>
<dbReference type="OrthoDB" id="9765171at2"/>
<dbReference type="GO" id="GO:0005506">
    <property type="term" value="F:iron ion binding"/>
    <property type="evidence" value="ECO:0007669"/>
    <property type="project" value="InterPro"/>
</dbReference>
<evidence type="ECO:0000256" key="1">
    <source>
        <dbReference type="ARBA" id="ARBA00022448"/>
    </source>
</evidence>
<dbReference type="EMBL" id="AOGK01000029">
    <property type="protein sequence ID" value="MDG5977990.1"/>
    <property type="molecule type" value="Genomic_DNA"/>
</dbReference>
<dbReference type="InterPro" id="IPR051459">
    <property type="entry name" value="Cytochrome_c-type_DH"/>
</dbReference>
<evidence type="ECO:0000256" key="6">
    <source>
        <dbReference type="PROSITE-ProRule" id="PRU00433"/>
    </source>
</evidence>
<evidence type="ECO:0000256" key="2">
    <source>
        <dbReference type="ARBA" id="ARBA00022617"/>
    </source>
</evidence>
<dbReference type="InterPro" id="IPR009056">
    <property type="entry name" value="Cyt_c-like_dom"/>
</dbReference>
<name>A0A9X4SAI0_9BURK</name>
<accession>A0A9X4SAI0</accession>
<evidence type="ECO:0000259" key="7">
    <source>
        <dbReference type="PROSITE" id="PS51007"/>
    </source>
</evidence>
<protein>
    <submittedName>
        <fullName evidence="8">Cytochrome c class i</fullName>
    </submittedName>
</protein>
<keyword evidence="5 6" id="KW-0408">Iron</keyword>
<keyword evidence="9" id="KW-1185">Reference proteome</keyword>
<evidence type="ECO:0000256" key="4">
    <source>
        <dbReference type="ARBA" id="ARBA00022982"/>
    </source>
</evidence>
<dbReference type="GO" id="GO:0020037">
    <property type="term" value="F:heme binding"/>
    <property type="evidence" value="ECO:0007669"/>
    <property type="project" value="InterPro"/>
</dbReference>
<feature type="domain" description="Cytochrome c" evidence="7">
    <location>
        <begin position="32"/>
        <end position="131"/>
    </location>
</feature>
<dbReference type="Pfam" id="PF13442">
    <property type="entry name" value="Cytochrome_CBB3"/>
    <property type="match status" value="1"/>
</dbReference>
<organism evidence="8 9">
    <name type="scientific">Hydrogenophaga taeniospiralis CCUG 15921</name>
    <dbReference type="NCBI Taxonomy" id="1281780"/>
    <lineage>
        <taxon>Bacteria</taxon>
        <taxon>Pseudomonadati</taxon>
        <taxon>Pseudomonadota</taxon>
        <taxon>Betaproteobacteria</taxon>
        <taxon>Burkholderiales</taxon>
        <taxon>Comamonadaceae</taxon>
        <taxon>Hydrogenophaga</taxon>
    </lineage>
</organism>
<evidence type="ECO:0000313" key="9">
    <source>
        <dbReference type="Proteomes" id="UP001152876"/>
    </source>
</evidence>
<evidence type="ECO:0000256" key="3">
    <source>
        <dbReference type="ARBA" id="ARBA00022723"/>
    </source>
</evidence>
<proteinExistence type="predicted"/>
<dbReference type="SUPFAM" id="SSF46626">
    <property type="entry name" value="Cytochrome c"/>
    <property type="match status" value="1"/>
</dbReference>
<dbReference type="PANTHER" id="PTHR35008:SF4">
    <property type="entry name" value="BLL4482 PROTEIN"/>
    <property type="match status" value="1"/>
</dbReference>
<evidence type="ECO:0000313" key="8">
    <source>
        <dbReference type="EMBL" id="MDG5977990.1"/>
    </source>
</evidence>
<sequence length="151" mass="16550">MWAAAALALAGLALWWGLAAPPPALLRTNDAQLLEQGRKVYVAQCASCHGAEREGQARWRERGADGRLPAPPHDETGHTWHHPDELLFRITKEGVAQAAGLPDYESNMPAYGATLSDTDIVAVLSWIKSQWPADIQATHDGINRQARQARR</sequence>
<comment type="caution">
    <text evidence="8">The sequence shown here is derived from an EMBL/GenBank/DDBJ whole genome shotgun (WGS) entry which is preliminary data.</text>
</comment>